<dbReference type="EMBL" id="PIDR01001206">
    <property type="protein sequence ID" value="PLO63507.1"/>
    <property type="molecule type" value="Genomic_DNA"/>
</dbReference>
<gene>
    <name evidence="17" type="ORF">CWN49_27630</name>
</gene>
<keyword evidence="7" id="KW-0963">Cytoplasm</keyword>
<sequence length="137" mass="15019">MSKHYDYIAIGGGSGGIASINRAAMYGQKCALIEAKDLGGTCVNVGCVPKKVMWHAAQIREAIHLYGPDYGFDTTINHFDWDKLVASRSAYIDRIHTSYDNVLGKNKVDVIKGFARFVDAKTIEVNGETITADHILI</sequence>
<dbReference type="Pfam" id="PF07992">
    <property type="entry name" value="Pyr_redox_2"/>
    <property type="match status" value="1"/>
</dbReference>
<feature type="domain" description="FAD/NAD(P)-binding" evidence="16">
    <location>
        <begin position="5"/>
        <end position="137"/>
    </location>
</feature>
<dbReference type="InterPro" id="IPR046952">
    <property type="entry name" value="GSHR/TRXR-like"/>
</dbReference>
<name>A0A2J5PBU1_9ENTR</name>
<dbReference type="PANTHER" id="PTHR42737">
    <property type="entry name" value="GLUTATHIONE REDUCTASE"/>
    <property type="match status" value="1"/>
</dbReference>
<feature type="non-terminal residue" evidence="17">
    <location>
        <position position="137"/>
    </location>
</feature>
<evidence type="ECO:0000256" key="9">
    <source>
        <dbReference type="ARBA" id="ARBA00022827"/>
    </source>
</evidence>
<dbReference type="Proteomes" id="UP000234667">
    <property type="component" value="Unassembled WGS sequence"/>
</dbReference>
<evidence type="ECO:0000256" key="8">
    <source>
        <dbReference type="ARBA" id="ARBA00022630"/>
    </source>
</evidence>
<dbReference type="Gene3D" id="3.50.50.60">
    <property type="entry name" value="FAD/NAD(P)-binding domain"/>
    <property type="match status" value="1"/>
</dbReference>
<dbReference type="SUPFAM" id="SSF51905">
    <property type="entry name" value="FAD/NAD(P)-binding domain"/>
    <property type="match status" value="1"/>
</dbReference>
<keyword evidence="11 17" id="KW-0560">Oxidoreductase</keyword>
<comment type="caution">
    <text evidence="17">The sequence shown here is derived from an EMBL/GenBank/DDBJ whole genome shotgun (WGS) entry which is preliminary data.</text>
</comment>
<evidence type="ECO:0000256" key="14">
    <source>
        <dbReference type="ARBA" id="ARBA00049142"/>
    </source>
</evidence>
<dbReference type="GO" id="GO:0045454">
    <property type="term" value="P:cell redox homeostasis"/>
    <property type="evidence" value="ECO:0007669"/>
    <property type="project" value="InterPro"/>
</dbReference>
<evidence type="ECO:0000256" key="12">
    <source>
        <dbReference type="ARBA" id="ARBA00023157"/>
    </source>
</evidence>
<evidence type="ECO:0000256" key="3">
    <source>
        <dbReference type="ARBA" id="ARBA00007532"/>
    </source>
</evidence>
<comment type="subunit">
    <text evidence="4">Homodimer.</text>
</comment>
<dbReference type="FunFam" id="3.50.50.60:FF:000030">
    <property type="entry name" value="Glutathione reductase"/>
    <property type="match status" value="1"/>
</dbReference>
<comment type="cofactor">
    <cofactor evidence="1">
        <name>FAD</name>
        <dbReference type="ChEBI" id="CHEBI:57692"/>
    </cofactor>
</comment>
<evidence type="ECO:0000259" key="16">
    <source>
        <dbReference type="Pfam" id="PF07992"/>
    </source>
</evidence>
<keyword evidence="9" id="KW-0274">FAD</keyword>
<keyword evidence="8" id="KW-0285">Flavoprotein</keyword>
<evidence type="ECO:0000256" key="15">
    <source>
        <dbReference type="ARBA" id="ARBA00056905"/>
    </source>
</evidence>
<evidence type="ECO:0000256" key="7">
    <source>
        <dbReference type="ARBA" id="ARBA00022490"/>
    </source>
</evidence>
<dbReference type="GO" id="GO:0004362">
    <property type="term" value="F:glutathione-disulfide reductase (NADPH) activity"/>
    <property type="evidence" value="ECO:0007669"/>
    <property type="project" value="UniProtKB-EC"/>
</dbReference>
<dbReference type="AlphaFoldDB" id="A0A2J5PBU1"/>
<keyword evidence="12" id="KW-1015">Disulfide bond</keyword>
<evidence type="ECO:0000256" key="13">
    <source>
        <dbReference type="ARBA" id="ARBA00023284"/>
    </source>
</evidence>
<dbReference type="EC" id="1.8.1.7" evidence="5"/>
<dbReference type="GO" id="GO:0005829">
    <property type="term" value="C:cytosol"/>
    <property type="evidence" value="ECO:0007669"/>
    <property type="project" value="TreeGrafter"/>
</dbReference>
<dbReference type="GO" id="GO:0050660">
    <property type="term" value="F:flavin adenine dinucleotide binding"/>
    <property type="evidence" value="ECO:0007669"/>
    <property type="project" value="InterPro"/>
</dbReference>
<dbReference type="InterPro" id="IPR036188">
    <property type="entry name" value="FAD/NAD-bd_sf"/>
</dbReference>
<evidence type="ECO:0000256" key="6">
    <source>
        <dbReference type="ARBA" id="ARBA00017111"/>
    </source>
</evidence>
<organism evidence="17 18">
    <name type="scientific">Klebsiella michiganensis</name>
    <dbReference type="NCBI Taxonomy" id="1134687"/>
    <lineage>
        <taxon>Bacteria</taxon>
        <taxon>Pseudomonadati</taxon>
        <taxon>Pseudomonadota</taxon>
        <taxon>Gammaproteobacteria</taxon>
        <taxon>Enterobacterales</taxon>
        <taxon>Enterobacteriaceae</taxon>
        <taxon>Klebsiella/Raoultella group</taxon>
        <taxon>Klebsiella</taxon>
    </lineage>
</organism>
<keyword evidence="10" id="KW-0521">NADP</keyword>
<evidence type="ECO:0000256" key="5">
    <source>
        <dbReference type="ARBA" id="ARBA00012607"/>
    </source>
</evidence>
<dbReference type="PRINTS" id="PR00411">
    <property type="entry name" value="PNDRDTASEI"/>
</dbReference>
<dbReference type="PROSITE" id="PS00076">
    <property type="entry name" value="PYRIDINE_REDOX_1"/>
    <property type="match status" value="1"/>
</dbReference>
<comment type="subcellular location">
    <subcellularLocation>
        <location evidence="2">Cytoplasm</location>
    </subcellularLocation>
</comment>
<dbReference type="GO" id="GO:0006749">
    <property type="term" value="P:glutathione metabolic process"/>
    <property type="evidence" value="ECO:0007669"/>
    <property type="project" value="TreeGrafter"/>
</dbReference>
<evidence type="ECO:0000313" key="17">
    <source>
        <dbReference type="EMBL" id="PLO63507.1"/>
    </source>
</evidence>
<reference evidence="17 18" key="1">
    <citation type="submission" date="2017-11" db="EMBL/GenBank/DDBJ databases">
        <authorList>
            <person name="Han C.G."/>
        </authorList>
    </citation>
    <scope>NUCLEOTIDE SEQUENCE [LARGE SCALE GENOMIC DNA]</scope>
    <source>
        <strain evidence="17 18">A10</strain>
    </source>
</reference>
<evidence type="ECO:0000256" key="10">
    <source>
        <dbReference type="ARBA" id="ARBA00022857"/>
    </source>
</evidence>
<reference evidence="17 18" key="2">
    <citation type="submission" date="2018-01" db="EMBL/GenBank/DDBJ databases">
        <title>Genomic study of Klebsiella pneumoniae.</title>
        <authorList>
            <person name="Yang Y."/>
            <person name="Bicalho R."/>
        </authorList>
    </citation>
    <scope>NUCLEOTIDE SEQUENCE [LARGE SCALE GENOMIC DNA]</scope>
    <source>
        <strain evidence="17 18">A10</strain>
    </source>
</reference>
<dbReference type="InterPro" id="IPR023753">
    <property type="entry name" value="FAD/NAD-binding_dom"/>
</dbReference>
<comment type="similarity">
    <text evidence="3">Belongs to the class-I pyridine nucleotide-disulfide oxidoreductase family.</text>
</comment>
<comment type="function">
    <text evidence="15">Catalyzes the reduction of glutathione disulfide (GSSG) to reduced glutathione (GSH). Constitutes the major mechanism to maintain a high GSH:GSSG ratio in the cytosol.</text>
</comment>
<proteinExistence type="inferred from homology"/>
<evidence type="ECO:0000256" key="1">
    <source>
        <dbReference type="ARBA" id="ARBA00001974"/>
    </source>
</evidence>
<evidence type="ECO:0000313" key="18">
    <source>
        <dbReference type="Proteomes" id="UP000234667"/>
    </source>
</evidence>
<accession>A0A2J5PBU1</accession>
<evidence type="ECO:0000256" key="4">
    <source>
        <dbReference type="ARBA" id="ARBA00011738"/>
    </source>
</evidence>
<keyword evidence="13" id="KW-0676">Redox-active center</keyword>
<dbReference type="InterPro" id="IPR012999">
    <property type="entry name" value="Pyr_OxRdtase_I_AS"/>
</dbReference>
<comment type="catalytic activity">
    <reaction evidence="14">
        <text>2 glutathione + NADP(+) = glutathione disulfide + NADPH + H(+)</text>
        <dbReference type="Rhea" id="RHEA:11740"/>
        <dbReference type="ChEBI" id="CHEBI:15378"/>
        <dbReference type="ChEBI" id="CHEBI:57783"/>
        <dbReference type="ChEBI" id="CHEBI:57925"/>
        <dbReference type="ChEBI" id="CHEBI:58297"/>
        <dbReference type="ChEBI" id="CHEBI:58349"/>
        <dbReference type="EC" id="1.8.1.7"/>
    </reaction>
</comment>
<dbReference type="GO" id="GO:0034599">
    <property type="term" value="P:cellular response to oxidative stress"/>
    <property type="evidence" value="ECO:0007669"/>
    <property type="project" value="TreeGrafter"/>
</dbReference>
<evidence type="ECO:0000256" key="2">
    <source>
        <dbReference type="ARBA" id="ARBA00004496"/>
    </source>
</evidence>
<protein>
    <recommendedName>
        <fullName evidence="6">Glutathione reductase</fullName>
        <ecNumber evidence="5">1.8.1.7</ecNumber>
    </recommendedName>
</protein>
<dbReference type="PANTHER" id="PTHR42737:SF2">
    <property type="entry name" value="GLUTATHIONE REDUCTASE"/>
    <property type="match status" value="1"/>
</dbReference>
<evidence type="ECO:0000256" key="11">
    <source>
        <dbReference type="ARBA" id="ARBA00023002"/>
    </source>
</evidence>